<proteinExistence type="predicted"/>
<feature type="domain" description="DUF1618" evidence="1">
    <location>
        <begin position="239"/>
        <end position="367"/>
    </location>
</feature>
<dbReference type="PANTHER" id="PTHR33074">
    <property type="entry name" value="EXPRESSED PROTEIN-RELATED"/>
    <property type="match status" value="1"/>
</dbReference>
<dbReference type="PANTHER" id="PTHR33074:SF99">
    <property type="entry name" value="DUF1618 DOMAIN-CONTAINING PROTEIN"/>
    <property type="match status" value="1"/>
</dbReference>
<accession>A0A8T0WME5</accession>
<keyword evidence="3" id="KW-1185">Reference proteome</keyword>
<dbReference type="Proteomes" id="UP000823388">
    <property type="component" value="Chromosome 1N"/>
</dbReference>
<evidence type="ECO:0000313" key="2">
    <source>
        <dbReference type="EMBL" id="KAG2649200.1"/>
    </source>
</evidence>
<reference evidence="2" key="1">
    <citation type="submission" date="2020-05" db="EMBL/GenBank/DDBJ databases">
        <title>WGS assembly of Panicum virgatum.</title>
        <authorList>
            <person name="Lovell J.T."/>
            <person name="Jenkins J."/>
            <person name="Shu S."/>
            <person name="Juenger T.E."/>
            <person name="Schmutz J."/>
        </authorList>
    </citation>
    <scope>NUCLEOTIDE SEQUENCE</scope>
    <source>
        <strain evidence="2">AP13</strain>
    </source>
</reference>
<gene>
    <name evidence="2" type="ORF">PVAP13_1NG088600</name>
</gene>
<dbReference type="Pfam" id="PF07762">
    <property type="entry name" value="DUF1618"/>
    <property type="match status" value="1"/>
</dbReference>
<protein>
    <recommendedName>
        <fullName evidence="1">DUF1618 domain-containing protein</fullName>
    </recommendedName>
</protein>
<name>A0A8T0WME5_PANVG</name>
<organism evidence="2 3">
    <name type="scientific">Panicum virgatum</name>
    <name type="common">Blackwell switchgrass</name>
    <dbReference type="NCBI Taxonomy" id="38727"/>
    <lineage>
        <taxon>Eukaryota</taxon>
        <taxon>Viridiplantae</taxon>
        <taxon>Streptophyta</taxon>
        <taxon>Embryophyta</taxon>
        <taxon>Tracheophyta</taxon>
        <taxon>Spermatophyta</taxon>
        <taxon>Magnoliopsida</taxon>
        <taxon>Liliopsida</taxon>
        <taxon>Poales</taxon>
        <taxon>Poaceae</taxon>
        <taxon>PACMAD clade</taxon>
        <taxon>Panicoideae</taxon>
        <taxon>Panicodae</taxon>
        <taxon>Paniceae</taxon>
        <taxon>Panicinae</taxon>
        <taxon>Panicum</taxon>
        <taxon>Panicum sect. Hiantes</taxon>
    </lineage>
</organism>
<evidence type="ECO:0000259" key="1">
    <source>
        <dbReference type="Pfam" id="PF07762"/>
    </source>
</evidence>
<comment type="caution">
    <text evidence="2">The sequence shown here is derived from an EMBL/GenBank/DDBJ whole genome shotgun (WGS) entry which is preliminary data.</text>
</comment>
<evidence type="ECO:0000313" key="3">
    <source>
        <dbReference type="Proteomes" id="UP000823388"/>
    </source>
</evidence>
<sequence length="439" mass="48854">MAETLAAAAVLTSGGMWKKPATAAASPLVGLLTPSGTWEKKPAAAAYQSWALLDPVVLEEGPAADSTGFAICAASDDREVRVSLRLAETPSPSYLQLHTNAEVHVKPMPLAADGDLLLIHMVVAVIRDPPFPSYEDNIFVYKSRPKPAMGCLQLLPQFPDHAAPVRHTGIACRGKDFVVAGFHTSVIGDDETGLLSRFSSSTERWDVLDLPIPFNPKKGLYKFIWESDDMFALDGLMFWVDYHRGMINCDVFADSPVLQFIQLPGIDIWDQDHDYTRGCQLPQAYRTVGVSRGEVKFVGIDDGLFGTKKTSGFKITTRSLKWTDLKWVKGTVVQVDDLWSLPNFRHLPLPSWVPKHPVVSKQDSNIIHFILRGPQSDAKAWIITFDMRNEVLKSFRLFTNELNLVFEDYDADTKKIFCDTPFISCDFDHPSNSTGTSYN</sequence>
<dbReference type="AlphaFoldDB" id="A0A8T0WME5"/>
<dbReference type="EMBL" id="CM029038">
    <property type="protein sequence ID" value="KAG2649200.1"/>
    <property type="molecule type" value="Genomic_DNA"/>
</dbReference>
<dbReference type="InterPro" id="IPR011676">
    <property type="entry name" value="DUF1618"/>
</dbReference>